<protein>
    <submittedName>
        <fullName evidence="1">Uncharacterized protein</fullName>
    </submittedName>
</protein>
<evidence type="ECO:0000313" key="2">
    <source>
        <dbReference type="Proteomes" id="UP001196413"/>
    </source>
</evidence>
<name>A0AAD5MR37_PARTN</name>
<gene>
    <name evidence="1" type="ORF">KIN20_023034</name>
</gene>
<dbReference type="EMBL" id="JAHQIW010004639">
    <property type="protein sequence ID" value="KAJ1363215.1"/>
    <property type="molecule type" value="Genomic_DNA"/>
</dbReference>
<sequence length="189" mass="21523">MEMGNFVLKVSSCGNEFYGRTGDATQPIMLELHGVAVWPSVVANHHYNLIFLLNNFKIREFLWSFVAVQSLSLPSSVLLEDAFVATVTIRSKKGTFLSVSSSKTLKDNGANINEIFTHHSLVSLNPVLHREAQAAHNGMMWIPVPRNWLLYIYGVLNLCQIRFLLDDVKKRLDDCPRDLWERDHDLVLI</sequence>
<keyword evidence="2" id="KW-1185">Reference proteome</keyword>
<comment type="caution">
    <text evidence="1">The sequence shown here is derived from an EMBL/GenBank/DDBJ whole genome shotgun (WGS) entry which is preliminary data.</text>
</comment>
<accession>A0AAD5MR37</accession>
<evidence type="ECO:0000313" key="1">
    <source>
        <dbReference type="EMBL" id="KAJ1363215.1"/>
    </source>
</evidence>
<reference evidence="1" key="1">
    <citation type="submission" date="2021-06" db="EMBL/GenBank/DDBJ databases">
        <title>Parelaphostrongylus tenuis whole genome reference sequence.</title>
        <authorList>
            <person name="Garwood T.J."/>
            <person name="Larsen P.A."/>
            <person name="Fountain-Jones N.M."/>
            <person name="Garbe J.R."/>
            <person name="Macchietto M.G."/>
            <person name="Kania S.A."/>
            <person name="Gerhold R.W."/>
            <person name="Richards J.E."/>
            <person name="Wolf T.M."/>
        </authorList>
    </citation>
    <scope>NUCLEOTIDE SEQUENCE</scope>
    <source>
        <strain evidence="1">MNPRO001-30</strain>
        <tissue evidence="1">Meninges</tissue>
    </source>
</reference>
<dbReference type="AlphaFoldDB" id="A0AAD5MR37"/>
<organism evidence="1 2">
    <name type="scientific">Parelaphostrongylus tenuis</name>
    <name type="common">Meningeal worm</name>
    <dbReference type="NCBI Taxonomy" id="148309"/>
    <lineage>
        <taxon>Eukaryota</taxon>
        <taxon>Metazoa</taxon>
        <taxon>Ecdysozoa</taxon>
        <taxon>Nematoda</taxon>
        <taxon>Chromadorea</taxon>
        <taxon>Rhabditida</taxon>
        <taxon>Rhabditina</taxon>
        <taxon>Rhabditomorpha</taxon>
        <taxon>Strongyloidea</taxon>
        <taxon>Metastrongylidae</taxon>
        <taxon>Parelaphostrongylus</taxon>
    </lineage>
</organism>
<proteinExistence type="predicted"/>
<dbReference type="Proteomes" id="UP001196413">
    <property type="component" value="Unassembled WGS sequence"/>
</dbReference>